<dbReference type="OMA" id="RRNDVEY"/>
<protein>
    <recommendedName>
        <fullName evidence="2">NB-ARC domain-containing protein</fullName>
    </recommendedName>
</protein>
<dbReference type="SUPFAM" id="SSF52540">
    <property type="entry name" value="P-loop containing nucleoside triphosphate hydrolases"/>
    <property type="match status" value="1"/>
</dbReference>
<reference evidence="3 4" key="1">
    <citation type="submission" date="2020-04" db="EMBL/GenBank/DDBJ databases">
        <title>Plant Genome Project.</title>
        <authorList>
            <person name="Zhang R.-G."/>
        </authorList>
    </citation>
    <scope>NUCLEOTIDE SEQUENCE [LARGE SCALE GENOMIC DNA]</scope>
    <source>
        <strain evidence="3">YNK0</strain>
        <tissue evidence="3">Leaf</tissue>
    </source>
</reference>
<comment type="caution">
    <text evidence="3">The sequence shown here is derived from an EMBL/GenBank/DDBJ whole genome shotgun (WGS) entry which is preliminary data.</text>
</comment>
<name>A0A834Y979_TETSI</name>
<dbReference type="PANTHER" id="PTHR33463:SF186">
    <property type="entry name" value="NB-ARC DOMAIN-CONTAINING PROTEIN"/>
    <property type="match status" value="1"/>
</dbReference>
<dbReference type="Gene3D" id="3.40.50.300">
    <property type="entry name" value="P-loop containing nucleotide triphosphate hydrolases"/>
    <property type="match status" value="1"/>
</dbReference>
<evidence type="ECO:0000313" key="4">
    <source>
        <dbReference type="Proteomes" id="UP000655225"/>
    </source>
</evidence>
<dbReference type="InterPro" id="IPR027417">
    <property type="entry name" value="P-loop_NTPase"/>
</dbReference>
<accession>A0A834Y979</accession>
<sequence length="265" mass="31138">MAEAAASAVAVEAYKDGRGLIFYVKQKYVCFRNINKNYIKLKEEAEKLYARRNDVEYEIQRNNRMKATNECRVWINKVEKIKKELDDLETKFQIKRKHIWRFQSSRLNMSRCMEKKCHEVKNLWEEGKLENGIIVESLPQRAQMMHAPKIKDKPSLHGVVEEVLDFLKDNDTRRIGIWGMPGIGKTTIMQNLNNNEDITKLFDIVIWVTVSKERCMENVQQAVLERLKLNVESIISTDEVASKILEELKSKKYLLLWMKFGTPLI</sequence>
<evidence type="ECO:0000313" key="3">
    <source>
        <dbReference type="EMBL" id="KAF8376953.1"/>
    </source>
</evidence>
<evidence type="ECO:0000256" key="1">
    <source>
        <dbReference type="SAM" id="Coils"/>
    </source>
</evidence>
<feature type="coiled-coil region" evidence="1">
    <location>
        <begin position="31"/>
        <end position="98"/>
    </location>
</feature>
<dbReference type="GO" id="GO:0043531">
    <property type="term" value="F:ADP binding"/>
    <property type="evidence" value="ECO:0007669"/>
    <property type="project" value="InterPro"/>
</dbReference>
<dbReference type="AlphaFoldDB" id="A0A834Y979"/>
<evidence type="ECO:0000259" key="2">
    <source>
        <dbReference type="Pfam" id="PF00931"/>
    </source>
</evidence>
<dbReference type="InterPro" id="IPR050905">
    <property type="entry name" value="Plant_NBS-LRR"/>
</dbReference>
<dbReference type="InterPro" id="IPR002182">
    <property type="entry name" value="NB-ARC"/>
</dbReference>
<dbReference type="PANTHER" id="PTHR33463">
    <property type="entry name" value="NB-ARC DOMAIN-CONTAINING PROTEIN-RELATED"/>
    <property type="match status" value="1"/>
</dbReference>
<gene>
    <name evidence="3" type="ORF">HHK36_030324</name>
</gene>
<dbReference type="OrthoDB" id="1937853at2759"/>
<dbReference type="Proteomes" id="UP000655225">
    <property type="component" value="Unassembled WGS sequence"/>
</dbReference>
<proteinExistence type="predicted"/>
<keyword evidence="1" id="KW-0175">Coiled coil</keyword>
<keyword evidence="4" id="KW-1185">Reference proteome</keyword>
<dbReference type="EMBL" id="JABCRI010000024">
    <property type="protein sequence ID" value="KAF8376953.1"/>
    <property type="molecule type" value="Genomic_DNA"/>
</dbReference>
<dbReference type="Pfam" id="PF00931">
    <property type="entry name" value="NB-ARC"/>
    <property type="match status" value="1"/>
</dbReference>
<organism evidence="3 4">
    <name type="scientific">Tetracentron sinense</name>
    <name type="common">Spur-leaf</name>
    <dbReference type="NCBI Taxonomy" id="13715"/>
    <lineage>
        <taxon>Eukaryota</taxon>
        <taxon>Viridiplantae</taxon>
        <taxon>Streptophyta</taxon>
        <taxon>Embryophyta</taxon>
        <taxon>Tracheophyta</taxon>
        <taxon>Spermatophyta</taxon>
        <taxon>Magnoliopsida</taxon>
        <taxon>Trochodendrales</taxon>
        <taxon>Trochodendraceae</taxon>
        <taxon>Tetracentron</taxon>
    </lineage>
</organism>
<feature type="domain" description="NB-ARC" evidence="2">
    <location>
        <begin position="159"/>
        <end position="256"/>
    </location>
</feature>